<proteinExistence type="predicted"/>
<dbReference type="SUPFAM" id="SSF56784">
    <property type="entry name" value="HAD-like"/>
    <property type="match status" value="1"/>
</dbReference>
<name>A0ABS1EQA7_9CLOT</name>
<dbReference type="InterPro" id="IPR036412">
    <property type="entry name" value="HAD-like_sf"/>
</dbReference>
<reference evidence="2" key="1">
    <citation type="submission" date="2021-01" db="EMBL/GenBank/DDBJ databases">
        <title>Genome public.</title>
        <authorList>
            <person name="Liu C."/>
            <person name="Sun Q."/>
        </authorList>
    </citation>
    <scope>NUCLEOTIDE SEQUENCE [LARGE SCALE GENOMIC DNA]</scope>
    <source>
        <strain evidence="2">YIM B02505</strain>
    </source>
</reference>
<dbReference type="InterPro" id="IPR023214">
    <property type="entry name" value="HAD_sf"/>
</dbReference>
<dbReference type="Pfam" id="PF13419">
    <property type="entry name" value="HAD_2"/>
    <property type="match status" value="1"/>
</dbReference>
<comment type="caution">
    <text evidence="1">The sequence shown here is derived from an EMBL/GenBank/DDBJ whole genome shotgun (WGS) entry which is preliminary data.</text>
</comment>
<dbReference type="Proteomes" id="UP000596739">
    <property type="component" value="Unassembled WGS sequence"/>
</dbReference>
<dbReference type="InterPro" id="IPR041492">
    <property type="entry name" value="HAD_2"/>
</dbReference>
<dbReference type="EMBL" id="JAENHN010000037">
    <property type="protein sequence ID" value="MBK1811547.1"/>
    <property type="molecule type" value="Genomic_DNA"/>
</dbReference>
<sequence length="168" mass="18991">MGIIFDLDQTLINSSIALDLRRKRDWQNVYRLIPSLVPFEGINEILQKLATKNIPVCIVTSSPSSYCKKILDYYKWTGLKTVCYHDTYKHKPYPDPILKGVELLGVNPSQVISIGDEPNDIIASKCAGVISVAVTWGATDISKVKSQNPDYIFHEVIQLDKFLTEVYK</sequence>
<organism evidence="1 2">
    <name type="scientific">Clostridium yunnanense</name>
    <dbReference type="NCBI Taxonomy" id="2800325"/>
    <lineage>
        <taxon>Bacteria</taxon>
        <taxon>Bacillati</taxon>
        <taxon>Bacillota</taxon>
        <taxon>Clostridia</taxon>
        <taxon>Eubacteriales</taxon>
        <taxon>Clostridiaceae</taxon>
        <taxon>Clostridium</taxon>
    </lineage>
</organism>
<evidence type="ECO:0000313" key="2">
    <source>
        <dbReference type="Proteomes" id="UP000596739"/>
    </source>
</evidence>
<dbReference type="NCBIfam" id="TIGR01549">
    <property type="entry name" value="HAD-SF-IA-v1"/>
    <property type="match status" value="1"/>
</dbReference>
<gene>
    <name evidence="1" type="ORF">JHL18_13040</name>
</gene>
<dbReference type="InterPro" id="IPR006439">
    <property type="entry name" value="HAD-SF_hydro_IA"/>
</dbReference>
<dbReference type="InterPro" id="IPR050155">
    <property type="entry name" value="HAD-like_hydrolase_sf"/>
</dbReference>
<keyword evidence="1" id="KW-0378">Hydrolase</keyword>
<dbReference type="RefSeq" id="WP_200269838.1">
    <property type="nucleotide sequence ID" value="NZ_JAENHN010000037.1"/>
</dbReference>
<accession>A0ABS1EQA7</accession>
<dbReference type="PANTHER" id="PTHR43434:SF1">
    <property type="entry name" value="PHOSPHOGLYCOLATE PHOSPHATASE"/>
    <property type="match status" value="1"/>
</dbReference>
<keyword evidence="2" id="KW-1185">Reference proteome</keyword>
<dbReference type="GO" id="GO:0016787">
    <property type="term" value="F:hydrolase activity"/>
    <property type="evidence" value="ECO:0007669"/>
    <property type="project" value="UniProtKB-KW"/>
</dbReference>
<dbReference type="Gene3D" id="3.40.50.1000">
    <property type="entry name" value="HAD superfamily/HAD-like"/>
    <property type="match status" value="1"/>
</dbReference>
<dbReference type="PANTHER" id="PTHR43434">
    <property type="entry name" value="PHOSPHOGLYCOLATE PHOSPHATASE"/>
    <property type="match status" value="1"/>
</dbReference>
<evidence type="ECO:0000313" key="1">
    <source>
        <dbReference type="EMBL" id="MBK1811547.1"/>
    </source>
</evidence>
<protein>
    <submittedName>
        <fullName evidence="1">HAD family hydrolase</fullName>
    </submittedName>
</protein>